<proteinExistence type="predicted"/>
<organism evidence="4 5">
    <name type="scientific">Zingiber officinale</name>
    <name type="common">Ginger</name>
    <name type="synonym">Amomum zingiber</name>
    <dbReference type="NCBI Taxonomy" id="94328"/>
    <lineage>
        <taxon>Eukaryota</taxon>
        <taxon>Viridiplantae</taxon>
        <taxon>Streptophyta</taxon>
        <taxon>Embryophyta</taxon>
        <taxon>Tracheophyta</taxon>
        <taxon>Spermatophyta</taxon>
        <taxon>Magnoliopsida</taxon>
        <taxon>Liliopsida</taxon>
        <taxon>Zingiberales</taxon>
        <taxon>Zingiberaceae</taxon>
        <taxon>Zingiber</taxon>
    </lineage>
</organism>
<feature type="region of interest" description="Disordered" evidence="1">
    <location>
        <begin position="186"/>
        <end position="206"/>
    </location>
</feature>
<protein>
    <recommendedName>
        <fullName evidence="6">DUF3741 domain-containing protein</fullName>
    </recommendedName>
</protein>
<evidence type="ECO:0000259" key="3">
    <source>
        <dbReference type="Pfam" id="PF14383"/>
    </source>
</evidence>
<feature type="region of interest" description="Disordered" evidence="1">
    <location>
        <begin position="56"/>
        <end position="102"/>
    </location>
</feature>
<sequence>MLVEMTPGVVSHGGVLEEQRLERQIGCMAGFLHLFDRGHIVVGRRGFSARRLTTASIAGSSSPSTRSDSSSPSLLKESQPPPPSSPEVYPSSPESRAGTPARRLLPLTLQIFEAGEGGKTSCRIRDGPRLSLDSRAVLDAKGKLHPRQIRTADPVNTGAQSDASEAGDEQRRSPSVVARLMGLEGFPSHRSEGGAEPVGAKLQRSASESRIRKDLSCYGFVGVSSMHNAHPGPAGSEPISAEEFFKSVSLAKFKLNNTTKAMPPSKNGPLPPLQRKIFFDAEDIFPESKRPGTLYGEIEKRLRMRGIDEPAKDMETVKQILEVLHLKGLLHSNPSPLVGGCRNPYSNQCLTHEGAPIVIMKSTTKALRGRTGESPLLLPKIGAAPQSPSLVRRERTPVDSLLRGNERRNRAPKSPESPSSPVNRRPQNEVAHRRSQPQRRTSPIVSPKSSPKILGPDFLAARSPRSRRPTNASSEDRVYSPAEDDTSTTFFENRAIVSSQYDFVRSKAEEYRPERNLLERCDKLLHNIAAFTGAEQSTASDLQPSPVSVLDSLAFLGEEGSPSPSPLSKRSIDFKGIPNTFACWSEFVDHHDNNLILSADLLTDDREESQWSSTESTIEGDANGGLEDGDPDYRYVCEVVRACDRYGDACAAVYAVLEKRREAIDSCKADRLHRRLLFDTVTEILDQTRRVSPWDAFSPAMISPPAPGEEEVPPRQVWTDIRGLREQALAVEECGMDDAAVGRAVRKDINRRLSDGWSRPGPEMSDAVLDIERLVFKDLVAEAIRDLAAASATARRLVPRRKLEF</sequence>
<evidence type="ECO:0000256" key="1">
    <source>
        <dbReference type="SAM" id="MobiDB-lite"/>
    </source>
</evidence>
<dbReference type="PANTHER" id="PTHR31680">
    <property type="entry name" value="LONGIFOLIA PROTEIN"/>
    <property type="match status" value="1"/>
</dbReference>
<keyword evidence="5" id="KW-1185">Reference proteome</keyword>
<feature type="domain" description="DUF3741" evidence="3">
    <location>
        <begin position="170"/>
        <end position="189"/>
    </location>
</feature>
<dbReference type="GO" id="GO:0051513">
    <property type="term" value="P:regulation of monopolar cell growth"/>
    <property type="evidence" value="ECO:0007669"/>
    <property type="project" value="InterPro"/>
</dbReference>
<evidence type="ECO:0000313" key="5">
    <source>
        <dbReference type="Proteomes" id="UP000734854"/>
    </source>
</evidence>
<evidence type="ECO:0000313" key="4">
    <source>
        <dbReference type="EMBL" id="KAG6483684.1"/>
    </source>
</evidence>
<dbReference type="AlphaFoldDB" id="A0A8J5FNR7"/>
<accession>A0A8J5FNR7</accession>
<feature type="compositionally biased region" description="Low complexity" evidence="1">
    <location>
        <begin position="86"/>
        <end position="95"/>
    </location>
</feature>
<feature type="domain" description="DUF4378" evidence="2">
    <location>
        <begin position="653"/>
        <end position="782"/>
    </location>
</feature>
<feature type="region of interest" description="Disordered" evidence="1">
    <location>
        <begin position="145"/>
        <end position="173"/>
    </location>
</feature>
<feature type="compositionally biased region" description="Low complexity" evidence="1">
    <location>
        <begin position="442"/>
        <end position="453"/>
    </location>
</feature>
<dbReference type="Pfam" id="PF14383">
    <property type="entry name" value="VARLMGL"/>
    <property type="match status" value="1"/>
</dbReference>
<dbReference type="InterPro" id="IPR032795">
    <property type="entry name" value="DUF3741-assoc"/>
</dbReference>
<evidence type="ECO:0008006" key="6">
    <source>
        <dbReference type="Google" id="ProtNLM"/>
    </source>
</evidence>
<dbReference type="InterPro" id="IPR025486">
    <property type="entry name" value="DUF4378"/>
</dbReference>
<feature type="compositionally biased region" description="Low complexity" evidence="1">
    <location>
        <begin position="60"/>
        <end position="78"/>
    </location>
</feature>
<comment type="caution">
    <text evidence="4">The sequence shown here is derived from an EMBL/GenBank/DDBJ whole genome shotgun (WGS) entry which is preliminary data.</text>
</comment>
<dbReference type="Pfam" id="PF14309">
    <property type="entry name" value="DUF4378"/>
    <property type="match status" value="1"/>
</dbReference>
<evidence type="ECO:0000259" key="2">
    <source>
        <dbReference type="Pfam" id="PF14309"/>
    </source>
</evidence>
<gene>
    <name evidence="4" type="ORF">ZIOFF_060336</name>
</gene>
<dbReference type="InterPro" id="IPR033334">
    <property type="entry name" value="LNG1/2"/>
</dbReference>
<dbReference type="EMBL" id="JACMSC010000016">
    <property type="protein sequence ID" value="KAG6483684.1"/>
    <property type="molecule type" value="Genomic_DNA"/>
</dbReference>
<dbReference type="PANTHER" id="PTHR31680:SF12">
    <property type="entry name" value="OS11G0587300 PROTEIN"/>
    <property type="match status" value="1"/>
</dbReference>
<name>A0A8J5FNR7_ZINOF</name>
<reference evidence="4 5" key="1">
    <citation type="submission" date="2020-08" db="EMBL/GenBank/DDBJ databases">
        <title>Plant Genome Project.</title>
        <authorList>
            <person name="Zhang R.-G."/>
        </authorList>
    </citation>
    <scope>NUCLEOTIDE SEQUENCE [LARGE SCALE GENOMIC DNA]</scope>
    <source>
        <tissue evidence="4">Rhizome</tissue>
    </source>
</reference>
<dbReference type="Proteomes" id="UP000734854">
    <property type="component" value="Unassembled WGS sequence"/>
</dbReference>
<feature type="region of interest" description="Disordered" evidence="1">
    <location>
        <begin position="375"/>
        <end position="485"/>
    </location>
</feature>